<evidence type="ECO:0000313" key="2">
    <source>
        <dbReference type="EMBL" id="MST34238.1"/>
    </source>
</evidence>
<feature type="transmembrane region" description="Helical" evidence="1">
    <location>
        <begin position="21"/>
        <end position="40"/>
    </location>
</feature>
<reference evidence="2 3" key="1">
    <citation type="submission" date="2019-11" db="EMBL/GenBank/DDBJ databases">
        <title>Acidiferrimicrobium australis gen. nov., sp. nov., an acidophilic and obligately heterotrophic, member of the Actinobacteria that catalyses dissimilatory oxido- reduction of iron isolated from metal-rich acidic water in Chile.</title>
        <authorList>
            <person name="Gonzalez D."/>
            <person name="Huber K."/>
            <person name="Hedrich S."/>
            <person name="Rojas-Villalobos C."/>
            <person name="Quatrini R."/>
            <person name="Dinamarca M.A."/>
            <person name="Schwarz A."/>
            <person name="Canales C."/>
            <person name="Nancucheo I."/>
        </authorList>
    </citation>
    <scope>NUCLEOTIDE SEQUENCE [LARGE SCALE GENOMIC DNA]</scope>
    <source>
        <strain evidence="2 3">USS-CCA1</strain>
    </source>
</reference>
<feature type="transmembrane region" description="Helical" evidence="1">
    <location>
        <begin position="60"/>
        <end position="77"/>
    </location>
</feature>
<name>A0ABW9R0J1_9ACTN</name>
<protein>
    <submittedName>
        <fullName evidence="2">Uncharacterized protein</fullName>
    </submittedName>
</protein>
<feature type="transmembrane region" description="Helical" evidence="1">
    <location>
        <begin position="136"/>
        <end position="155"/>
    </location>
</feature>
<sequence>MNDHRHDGVRTPTATRVYLRPLANPLSLGFLGVFFATMMLTSQQLGWVPASEGHTLDLGILVFTVPVIVIACFYGFLARDTVAATGFGVQAGTWGTVGLVSYLSPPSSHSAALGMILIMGATAVCMPVIGAVNNKVVAGIAMFTTATRWAVTAAYEIDGSSLNEHIAGGWGVLLAVVCLYASLAFELEDQQRRTIIPTLRRNGGELAMRGDLADQVAEAANEAGVRRSL</sequence>
<evidence type="ECO:0000313" key="3">
    <source>
        <dbReference type="Proteomes" id="UP000437736"/>
    </source>
</evidence>
<proteinExistence type="predicted"/>
<keyword evidence="1" id="KW-0472">Membrane</keyword>
<keyword evidence="1" id="KW-1133">Transmembrane helix</keyword>
<keyword evidence="3" id="KW-1185">Reference proteome</keyword>
<comment type="caution">
    <text evidence="2">The sequence shown here is derived from an EMBL/GenBank/DDBJ whole genome shotgun (WGS) entry which is preliminary data.</text>
</comment>
<feature type="transmembrane region" description="Helical" evidence="1">
    <location>
        <begin position="84"/>
        <end position="104"/>
    </location>
</feature>
<dbReference type="Proteomes" id="UP000437736">
    <property type="component" value="Unassembled WGS sequence"/>
</dbReference>
<organism evidence="2 3">
    <name type="scientific">Acidiferrimicrobium australe</name>
    <dbReference type="NCBI Taxonomy" id="2664430"/>
    <lineage>
        <taxon>Bacteria</taxon>
        <taxon>Bacillati</taxon>
        <taxon>Actinomycetota</taxon>
        <taxon>Acidimicrobiia</taxon>
        <taxon>Acidimicrobiales</taxon>
        <taxon>Acidimicrobiaceae</taxon>
        <taxon>Acidiferrimicrobium</taxon>
    </lineage>
</organism>
<gene>
    <name evidence="2" type="ORF">GHK86_16100</name>
</gene>
<accession>A0ABW9R0J1</accession>
<evidence type="ECO:0000256" key="1">
    <source>
        <dbReference type="SAM" id="Phobius"/>
    </source>
</evidence>
<keyword evidence="1" id="KW-0812">Transmembrane</keyword>
<feature type="transmembrane region" description="Helical" evidence="1">
    <location>
        <begin position="167"/>
        <end position="185"/>
    </location>
</feature>
<dbReference type="EMBL" id="WJHE01000908">
    <property type="protein sequence ID" value="MST34238.1"/>
    <property type="molecule type" value="Genomic_DNA"/>
</dbReference>
<feature type="transmembrane region" description="Helical" evidence="1">
    <location>
        <begin position="110"/>
        <end position="129"/>
    </location>
</feature>